<keyword evidence="2 3" id="KW-0040">ANK repeat</keyword>
<accession>A0A8S3QDB6</accession>
<dbReference type="InterPro" id="IPR036770">
    <property type="entry name" value="Ankyrin_rpt-contain_sf"/>
</dbReference>
<comment type="caution">
    <text evidence="4">The sequence shown here is derived from an EMBL/GenBank/DDBJ whole genome shotgun (WGS) entry which is preliminary data.</text>
</comment>
<dbReference type="SUPFAM" id="SSF48403">
    <property type="entry name" value="Ankyrin repeat"/>
    <property type="match status" value="1"/>
</dbReference>
<organism evidence="4 5">
    <name type="scientific">Mytilus edulis</name>
    <name type="common">Blue mussel</name>
    <dbReference type="NCBI Taxonomy" id="6550"/>
    <lineage>
        <taxon>Eukaryota</taxon>
        <taxon>Metazoa</taxon>
        <taxon>Spiralia</taxon>
        <taxon>Lophotrochozoa</taxon>
        <taxon>Mollusca</taxon>
        <taxon>Bivalvia</taxon>
        <taxon>Autobranchia</taxon>
        <taxon>Pteriomorphia</taxon>
        <taxon>Mytilida</taxon>
        <taxon>Mytiloidea</taxon>
        <taxon>Mytilidae</taxon>
        <taxon>Mytilinae</taxon>
        <taxon>Mytilus</taxon>
    </lineage>
</organism>
<sequence>MPLLYTKPVATETDDNCMRVKIVLDKFEIKILETLVQLDEYMKPGLLEIDKKLKSHDQTHDTQIGGWYARYIFDSCLQERIYKDTQLLIDNEGDINQVYGMLETPLTSACSYGNDEILQFPISKGYIVNQVDGMGHTPLTAACRRQHEKTVQLLIDKGSNVNQITDMRETPMTESCRGGNEKIVQLLIDKEGGVNQVDGLRETL</sequence>
<evidence type="ECO:0000256" key="3">
    <source>
        <dbReference type="PROSITE-ProRule" id="PRU00023"/>
    </source>
</evidence>
<dbReference type="InterPro" id="IPR002110">
    <property type="entry name" value="Ankyrin_rpt"/>
</dbReference>
<dbReference type="PROSITE" id="PS50297">
    <property type="entry name" value="ANK_REP_REGION"/>
    <property type="match status" value="1"/>
</dbReference>
<dbReference type="AlphaFoldDB" id="A0A8S3QDB6"/>
<dbReference type="PANTHER" id="PTHR24171">
    <property type="entry name" value="ANKYRIN REPEAT DOMAIN-CONTAINING PROTEIN 39-RELATED"/>
    <property type="match status" value="1"/>
</dbReference>
<evidence type="ECO:0000256" key="1">
    <source>
        <dbReference type="ARBA" id="ARBA00022737"/>
    </source>
</evidence>
<feature type="repeat" description="ANK" evidence="3">
    <location>
        <begin position="134"/>
        <end position="166"/>
    </location>
</feature>
<dbReference type="Pfam" id="PF12796">
    <property type="entry name" value="Ank_2"/>
    <property type="match status" value="1"/>
</dbReference>
<keyword evidence="1" id="KW-0677">Repeat</keyword>
<dbReference type="OrthoDB" id="6121383at2759"/>
<evidence type="ECO:0000313" key="5">
    <source>
        <dbReference type="Proteomes" id="UP000683360"/>
    </source>
</evidence>
<evidence type="ECO:0000313" key="4">
    <source>
        <dbReference type="EMBL" id="CAG2193471.1"/>
    </source>
</evidence>
<keyword evidence="5" id="KW-1185">Reference proteome</keyword>
<dbReference type="EMBL" id="CAJPWZ010000460">
    <property type="protein sequence ID" value="CAG2193471.1"/>
    <property type="molecule type" value="Genomic_DNA"/>
</dbReference>
<dbReference type="SMART" id="SM00248">
    <property type="entry name" value="ANK"/>
    <property type="match status" value="3"/>
</dbReference>
<protein>
    <submittedName>
        <fullName evidence="4">Uncharacterized protein</fullName>
    </submittedName>
</protein>
<name>A0A8S3QDB6_MYTED</name>
<gene>
    <name evidence="4" type="ORF">MEDL_8681</name>
</gene>
<dbReference type="Proteomes" id="UP000683360">
    <property type="component" value="Unassembled WGS sequence"/>
</dbReference>
<evidence type="ECO:0000256" key="2">
    <source>
        <dbReference type="ARBA" id="ARBA00023043"/>
    </source>
</evidence>
<proteinExistence type="predicted"/>
<reference evidence="4" key="1">
    <citation type="submission" date="2021-03" db="EMBL/GenBank/DDBJ databases">
        <authorList>
            <person name="Bekaert M."/>
        </authorList>
    </citation>
    <scope>NUCLEOTIDE SEQUENCE</scope>
</reference>
<dbReference type="PROSITE" id="PS50088">
    <property type="entry name" value="ANK_REPEAT"/>
    <property type="match status" value="1"/>
</dbReference>
<dbReference type="Gene3D" id="1.25.40.20">
    <property type="entry name" value="Ankyrin repeat-containing domain"/>
    <property type="match status" value="1"/>
</dbReference>